<keyword evidence="1" id="KW-0812">Transmembrane</keyword>
<reference evidence="2 3" key="1">
    <citation type="journal article" date="2019" name="Proc. Natl. Acad. Sci. U.S.A.">
        <title>Regulatory changes in pterin and carotenoid genes underlie balanced color polymorphisms in the wall lizard.</title>
        <authorList>
            <person name="Andrade P."/>
            <person name="Pinho C."/>
            <person name="Perez I de Lanuza G."/>
            <person name="Afonso S."/>
            <person name="Brejcha J."/>
            <person name="Rubin C.J."/>
            <person name="Wallerman O."/>
            <person name="Pereira P."/>
            <person name="Sabatino S.J."/>
            <person name="Bellati A."/>
            <person name="Pellitteri-Rosa D."/>
            <person name="Bosakova Z."/>
            <person name="Bunikis I."/>
            <person name="Carretero M.A."/>
            <person name="Feiner N."/>
            <person name="Marsik P."/>
            <person name="Pauperio F."/>
            <person name="Salvi D."/>
            <person name="Soler L."/>
            <person name="While G.M."/>
            <person name="Uller T."/>
            <person name="Font E."/>
            <person name="Andersson L."/>
            <person name="Carneiro M."/>
        </authorList>
    </citation>
    <scope>NUCLEOTIDE SEQUENCE</scope>
</reference>
<keyword evidence="1" id="KW-1133">Transmembrane helix</keyword>
<accession>A0A670IVD3</accession>
<dbReference type="InterPro" id="IPR036179">
    <property type="entry name" value="Ig-like_dom_sf"/>
</dbReference>
<dbReference type="Gene3D" id="2.60.40.10">
    <property type="entry name" value="Immunoglobulins"/>
    <property type="match status" value="1"/>
</dbReference>
<evidence type="ECO:0000313" key="2">
    <source>
        <dbReference type="Ensembl" id="ENSPMRP00000015132.1"/>
    </source>
</evidence>
<reference evidence="2" key="2">
    <citation type="submission" date="2025-08" db="UniProtKB">
        <authorList>
            <consortium name="Ensembl"/>
        </authorList>
    </citation>
    <scope>IDENTIFICATION</scope>
</reference>
<dbReference type="SUPFAM" id="SSF48726">
    <property type="entry name" value="Immunoglobulin"/>
    <property type="match status" value="1"/>
</dbReference>
<dbReference type="Proteomes" id="UP000472272">
    <property type="component" value="Chromosome 8"/>
</dbReference>
<dbReference type="AlphaFoldDB" id="A0A670IVD3"/>
<keyword evidence="3" id="KW-1185">Reference proteome</keyword>
<protein>
    <recommendedName>
        <fullName evidence="4">Immunoglobulin V-set domain-containing protein</fullName>
    </recommendedName>
</protein>
<dbReference type="Ensembl" id="ENSPMRT00000016165.1">
    <property type="protein sequence ID" value="ENSPMRP00000015132.1"/>
    <property type="gene ID" value="ENSPMRG00000010096.1"/>
</dbReference>
<name>A0A670IVD3_PODMU</name>
<evidence type="ECO:0000313" key="3">
    <source>
        <dbReference type="Proteomes" id="UP000472272"/>
    </source>
</evidence>
<evidence type="ECO:0008006" key="4">
    <source>
        <dbReference type="Google" id="ProtNLM"/>
    </source>
</evidence>
<feature type="transmembrane region" description="Helical" evidence="1">
    <location>
        <begin position="130"/>
        <end position="151"/>
    </location>
</feature>
<keyword evidence="1" id="KW-0472">Membrane</keyword>
<sequence length="172" mass="19224">ATSSSVVPFSLCPPSFPTSGSFPGSLLFSWGGQSTGPIEPFLGKDVKLSLRNAPRQFAQCQWFRQSRSGRVENIFTQFGQRQPEKGPGHTGRETLRDGCSLYIARLTQSDAANYTNNVSLDNLLHVPTPFYFFFFSFLTFWFGWFLTVILANSKYNLSCHSSFVGVFPISSH</sequence>
<dbReference type="InterPro" id="IPR013783">
    <property type="entry name" value="Ig-like_fold"/>
</dbReference>
<evidence type="ECO:0000256" key="1">
    <source>
        <dbReference type="SAM" id="Phobius"/>
    </source>
</evidence>
<organism evidence="2 3">
    <name type="scientific">Podarcis muralis</name>
    <name type="common">Wall lizard</name>
    <name type="synonym">Lacerta muralis</name>
    <dbReference type="NCBI Taxonomy" id="64176"/>
    <lineage>
        <taxon>Eukaryota</taxon>
        <taxon>Metazoa</taxon>
        <taxon>Chordata</taxon>
        <taxon>Craniata</taxon>
        <taxon>Vertebrata</taxon>
        <taxon>Euteleostomi</taxon>
        <taxon>Lepidosauria</taxon>
        <taxon>Squamata</taxon>
        <taxon>Bifurcata</taxon>
        <taxon>Unidentata</taxon>
        <taxon>Episquamata</taxon>
        <taxon>Laterata</taxon>
        <taxon>Lacertibaenia</taxon>
        <taxon>Lacertidae</taxon>
        <taxon>Podarcis</taxon>
    </lineage>
</organism>
<proteinExistence type="predicted"/>
<reference evidence="2" key="3">
    <citation type="submission" date="2025-09" db="UniProtKB">
        <authorList>
            <consortium name="Ensembl"/>
        </authorList>
    </citation>
    <scope>IDENTIFICATION</scope>
</reference>